<sequence>MHRCNKCNDPLVIAAGNTHQFFDRHAFDLNMLLARIAEDFHDPGFAVRSGRNEDVVDGRFFSNGFPDGVYAENKIGFFHIIASRYQQRETSCLCKPARAAGCNRCRRKYFSLC</sequence>
<dbReference type="AlphaFoldDB" id="A0A645IJS5"/>
<proteinExistence type="predicted"/>
<evidence type="ECO:0000313" key="1">
    <source>
        <dbReference type="EMBL" id="MPN51541.1"/>
    </source>
</evidence>
<dbReference type="EMBL" id="VSSQ01116760">
    <property type="protein sequence ID" value="MPN51541.1"/>
    <property type="molecule type" value="Genomic_DNA"/>
</dbReference>
<organism evidence="1">
    <name type="scientific">bioreactor metagenome</name>
    <dbReference type="NCBI Taxonomy" id="1076179"/>
    <lineage>
        <taxon>unclassified sequences</taxon>
        <taxon>metagenomes</taxon>
        <taxon>ecological metagenomes</taxon>
    </lineage>
</organism>
<comment type="caution">
    <text evidence="1">The sequence shown here is derived from an EMBL/GenBank/DDBJ whole genome shotgun (WGS) entry which is preliminary data.</text>
</comment>
<name>A0A645IJS5_9ZZZZ</name>
<accession>A0A645IJS5</accession>
<gene>
    <name evidence="1" type="ORF">SDC9_199189</name>
</gene>
<reference evidence="1" key="1">
    <citation type="submission" date="2019-08" db="EMBL/GenBank/DDBJ databases">
        <authorList>
            <person name="Kucharzyk K."/>
            <person name="Murdoch R.W."/>
            <person name="Higgins S."/>
            <person name="Loffler F."/>
        </authorList>
    </citation>
    <scope>NUCLEOTIDE SEQUENCE</scope>
</reference>
<protein>
    <submittedName>
        <fullName evidence="1">Uncharacterized protein</fullName>
    </submittedName>
</protein>